<feature type="region of interest" description="Disordered" evidence="1">
    <location>
        <begin position="183"/>
        <end position="215"/>
    </location>
</feature>
<dbReference type="EMBL" id="HBUF01629853">
    <property type="protein sequence ID" value="CAG6782917.1"/>
    <property type="molecule type" value="Transcribed_RNA"/>
</dbReference>
<accession>A0A8D9BK82</accession>
<keyword evidence="2" id="KW-0675">Receptor</keyword>
<name>A0A8D9BK82_9HEMI</name>
<dbReference type="PANTHER" id="PTHR10068:SF20">
    <property type="entry name" value="PCOTH PROTEIN"/>
    <property type="match status" value="1"/>
</dbReference>
<feature type="compositionally biased region" description="Low complexity" evidence="1">
    <location>
        <begin position="285"/>
        <end position="318"/>
    </location>
</feature>
<evidence type="ECO:0000313" key="2">
    <source>
        <dbReference type="EMBL" id="CAG6782946.1"/>
    </source>
</evidence>
<proteinExistence type="predicted"/>
<protein>
    <submittedName>
        <fullName evidence="2">Opioid growth factor receptor</fullName>
    </submittedName>
</protein>
<feature type="compositionally biased region" description="Low complexity" evidence="1">
    <location>
        <begin position="340"/>
        <end position="377"/>
    </location>
</feature>
<dbReference type="PANTHER" id="PTHR10068">
    <property type="entry name" value="BONE MARROW PROTEOGLYCAN"/>
    <property type="match status" value="1"/>
</dbReference>
<sequence>MILNVTKSTLTTSNISTTCMATNSPTLDCSSRTILKAGPRLSSIWPYYPFEFNYYSDLVSLQDFRSYDYPSDFLPPFGPYLPKYNEFYASYIKYLNKQLGKNYPYETLLFPYASVDDRITFVNYLKSQFDKCPDFWPLPNDAWTTPDKIRSLQVDIRLLEYINPSPLGDIPLVPGYNSLPDVRNPSSPLNPRNPLSPFNPSNPLSPLSPFNPNSLLNPSNPRSTFYVNNFISPLHDLSSLSPYNPHNPSSPFNPENPSSLFNPKNPLSPYYNDYSLNPLNPDSILSPYNPNSPLNPNNPLSPYNPKCNESPYNPNNPRSPYFIKEDVFRSGPIYEPDLYNPASPLNPANPHSPLNPNNPSSPLNPKNPLSPNSPLNPNNPSSNVSIFTFLYLYESCPYTNQSRRRQ</sequence>
<feature type="region of interest" description="Disordered" evidence="1">
    <location>
        <begin position="282"/>
        <end position="318"/>
    </location>
</feature>
<evidence type="ECO:0000256" key="1">
    <source>
        <dbReference type="SAM" id="MobiDB-lite"/>
    </source>
</evidence>
<dbReference type="AlphaFoldDB" id="A0A8D9BK82"/>
<feature type="compositionally biased region" description="Low complexity" evidence="1">
    <location>
        <begin position="184"/>
        <end position="215"/>
    </location>
</feature>
<organism evidence="2">
    <name type="scientific">Cacopsylla melanoneura</name>
    <dbReference type="NCBI Taxonomy" id="428564"/>
    <lineage>
        <taxon>Eukaryota</taxon>
        <taxon>Metazoa</taxon>
        <taxon>Ecdysozoa</taxon>
        <taxon>Arthropoda</taxon>
        <taxon>Hexapoda</taxon>
        <taxon>Insecta</taxon>
        <taxon>Pterygota</taxon>
        <taxon>Neoptera</taxon>
        <taxon>Paraneoptera</taxon>
        <taxon>Hemiptera</taxon>
        <taxon>Sternorrhyncha</taxon>
        <taxon>Psylloidea</taxon>
        <taxon>Psyllidae</taxon>
        <taxon>Psyllinae</taxon>
        <taxon>Cacopsylla</taxon>
    </lineage>
</organism>
<feature type="compositionally biased region" description="Low complexity" evidence="1">
    <location>
        <begin position="245"/>
        <end position="263"/>
    </location>
</feature>
<feature type="region of interest" description="Disordered" evidence="1">
    <location>
        <begin position="245"/>
        <end position="265"/>
    </location>
</feature>
<reference evidence="2" key="1">
    <citation type="submission" date="2021-05" db="EMBL/GenBank/DDBJ databases">
        <authorList>
            <person name="Alioto T."/>
            <person name="Alioto T."/>
            <person name="Gomez Garrido J."/>
        </authorList>
    </citation>
    <scope>NUCLEOTIDE SEQUENCE</scope>
</reference>
<dbReference type="EMBL" id="HBUF01629860">
    <property type="protein sequence ID" value="CAG6782946.1"/>
    <property type="molecule type" value="Transcribed_RNA"/>
</dbReference>
<feature type="region of interest" description="Disordered" evidence="1">
    <location>
        <begin position="334"/>
        <end position="377"/>
    </location>
</feature>